<proteinExistence type="predicted"/>
<reference evidence="3" key="1">
    <citation type="submission" date="2025-08" db="UniProtKB">
        <authorList>
            <consortium name="RefSeq"/>
        </authorList>
    </citation>
    <scope>IDENTIFICATION</scope>
    <source>
        <tissue evidence="3">Seedling</tissue>
    </source>
</reference>
<dbReference type="Pfam" id="PF03181">
    <property type="entry name" value="BURP"/>
    <property type="match status" value="1"/>
</dbReference>
<dbReference type="PANTHER" id="PTHR31236">
    <property type="entry name" value="BURP DOMAIN PROTEIN USPL1-LIKE"/>
    <property type="match status" value="1"/>
</dbReference>
<feature type="domain" description="BURP" evidence="1">
    <location>
        <begin position="1"/>
        <end position="110"/>
    </location>
</feature>
<name>A0ABM3I7Q9_ZIZJJ</name>
<dbReference type="GeneID" id="107410746"/>
<organism evidence="2 3">
    <name type="scientific">Ziziphus jujuba</name>
    <name type="common">Chinese jujube</name>
    <name type="synonym">Ziziphus sativa</name>
    <dbReference type="NCBI Taxonomy" id="326968"/>
    <lineage>
        <taxon>Eukaryota</taxon>
        <taxon>Viridiplantae</taxon>
        <taxon>Streptophyta</taxon>
        <taxon>Embryophyta</taxon>
        <taxon>Tracheophyta</taxon>
        <taxon>Spermatophyta</taxon>
        <taxon>Magnoliopsida</taxon>
        <taxon>eudicotyledons</taxon>
        <taxon>Gunneridae</taxon>
        <taxon>Pentapetalae</taxon>
        <taxon>rosids</taxon>
        <taxon>fabids</taxon>
        <taxon>Rosales</taxon>
        <taxon>Rhamnaceae</taxon>
        <taxon>Paliureae</taxon>
        <taxon>Ziziphus</taxon>
    </lineage>
</organism>
<dbReference type="InterPro" id="IPR004873">
    <property type="entry name" value="BURP_dom"/>
</dbReference>
<protein>
    <submittedName>
        <fullName evidence="3">BURP domain-containing protein 5-like</fullName>
    </submittedName>
</protein>
<keyword evidence="2" id="KW-1185">Reference proteome</keyword>
<dbReference type="InterPro" id="IPR044816">
    <property type="entry name" value="BURP"/>
</dbReference>
<dbReference type="RefSeq" id="XP_048322396.2">
    <property type="nucleotide sequence ID" value="XM_048466439.2"/>
</dbReference>
<evidence type="ECO:0000313" key="2">
    <source>
        <dbReference type="Proteomes" id="UP001652623"/>
    </source>
</evidence>
<dbReference type="Proteomes" id="UP001652623">
    <property type="component" value="Chromosome 10"/>
</dbReference>
<evidence type="ECO:0000259" key="1">
    <source>
        <dbReference type="PROSITE" id="PS51277"/>
    </source>
</evidence>
<gene>
    <name evidence="3" type="primary">LOC107410746</name>
</gene>
<dbReference type="PANTHER" id="PTHR31236:SF2">
    <property type="entry name" value="BURP DOMAIN PROTEIN RD22"/>
    <property type="match status" value="1"/>
</dbReference>
<dbReference type="PROSITE" id="PS51277">
    <property type="entry name" value="BURP"/>
    <property type="match status" value="1"/>
</dbReference>
<sequence length="110" mass="12805">MGILLKDCDQPFPKEEERRCATSLESPVDFVVSKIGNKVDVYVTEEENEETKIGNKVDVYVREEENEEAQEYTIGKKTELEKWRWFSICQKKKFAYAVFCCHKINGTKAS</sequence>
<evidence type="ECO:0000313" key="3">
    <source>
        <dbReference type="RefSeq" id="XP_048322396.2"/>
    </source>
</evidence>
<accession>A0ABM3I7Q9</accession>